<evidence type="ECO:0000313" key="2">
    <source>
        <dbReference type="EMBL" id="KAK5811516.1"/>
    </source>
</evidence>
<name>A0ABR0NYS2_GOSAR</name>
<protein>
    <recommendedName>
        <fullName evidence="4">Secreted protein</fullName>
    </recommendedName>
</protein>
<accession>A0ABR0NYS2</accession>
<keyword evidence="1" id="KW-0812">Transmembrane</keyword>
<gene>
    <name evidence="2" type="ORF">PVK06_026854</name>
</gene>
<keyword evidence="1" id="KW-0472">Membrane</keyword>
<keyword evidence="3" id="KW-1185">Reference proteome</keyword>
<evidence type="ECO:0008006" key="4">
    <source>
        <dbReference type="Google" id="ProtNLM"/>
    </source>
</evidence>
<organism evidence="2 3">
    <name type="scientific">Gossypium arboreum</name>
    <name type="common">Tree cotton</name>
    <name type="synonym">Gossypium nanking</name>
    <dbReference type="NCBI Taxonomy" id="29729"/>
    <lineage>
        <taxon>Eukaryota</taxon>
        <taxon>Viridiplantae</taxon>
        <taxon>Streptophyta</taxon>
        <taxon>Embryophyta</taxon>
        <taxon>Tracheophyta</taxon>
        <taxon>Spermatophyta</taxon>
        <taxon>Magnoliopsida</taxon>
        <taxon>eudicotyledons</taxon>
        <taxon>Gunneridae</taxon>
        <taxon>Pentapetalae</taxon>
        <taxon>rosids</taxon>
        <taxon>malvids</taxon>
        <taxon>Malvales</taxon>
        <taxon>Malvaceae</taxon>
        <taxon>Malvoideae</taxon>
        <taxon>Gossypium</taxon>
    </lineage>
</organism>
<dbReference type="EMBL" id="JARKNE010000008">
    <property type="protein sequence ID" value="KAK5811516.1"/>
    <property type="molecule type" value="Genomic_DNA"/>
</dbReference>
<comment type="caution">
    <text evidence="2">The sequence shown here is derived from an EMBL/GenBank/DDBJ whole genome shotgun (WGS) entry which is preliminary data.</text>
</comment>
<keyword evidence="1" id="KW-1133">Transmembrane helix</keyword>
<proteinExistence type="predicted"/>
<evidence type="ECO:0000313" key="3">
    <source>
        <dbReference type="Proteomes" id="UP001358586"/>
    </source>
</evidence>
<sequence length="85" mass="9638">MEMLGRFTGHLLIATAMWLVSMVVICTNRARPTPTLIKTIPLLRNRKVEKQRCSCEINGEEDHHNKNTTVRLGFLAERGQCAYGP</sequence>
<reference evidence="2 3" key="1">
    <citation type="submission" date="2023-03" db="EMBL/GenBank/DDBJ databases">
        <title>WGS of Gossypium arboreum.</title>
        <authorList>
            <person name="Yu D."/>
        </authorList>
    </citation>
    <scope>NUCLEOTIDE SEQUENCE [LARGE SCALE GENOMIC DNA]</scope>
    <source>
        <tissue evidence="2">Leaf</tissue>
    </source>
</reference>
<feature type="transmembrane region" description="Helical" evidence="1">
    <location>
        <begin position="7"/>
        <end position="25"/>
    </location>
</feature>
<dbReference type="Proteomes" id="UP001358586">
    <property type="component" value="Chromosome 8"/>
</dbReference>
<evidence type="ECO:0000256" key="1">
    <source>
        <dbReference type="SAM" id="Phobius"/>
    </source>
</evidence>